<dbReference type="RefSeq" id="WP_340331457.1">
    <property type="nucleotide sequence ID" value="NZ_JAZHOF010000008.1"/>
</dbReference>
<evidence type="ECO:0000256" key="1">
    <source>
        <dbReference type="ARBA" id="ARBA00004418"/>
    </source>
</evidence>
<dbReference type="GO" id="GO:0042597">
    <property type="term" value="C:periplasmic space"/>
    <property type="evidence" value="ECO:0007669"/>
    <property type="project" value="UniProtKB-SubCell"/>
</dbReference>
<dbReference type="PANTHER" id="PTHR43649:SF34">
    <property type="entry name" value="ABC TRANSPORTER PERIPLASMIC-BINDING PROTEIN YCJN-RELATED"/>
    <property type="match status" value="1"/>
</dbReference>
<organism evidence="6 7">
    <name type="scientific">Microbaculum marinum</name>
    <dbReference type="NCBI Taxonomy" id="1764581"/>
    <lineage>
        <taxon>Bacteria</taxon>
        <taxon>Pseudomonadati</taxon>
        <taxon>Pseudomonadota</taxon>
        <taxon>Alphaproteobacteria</taxon>
        <taxon>Hyphomicrobiales</taxon>
        <taxon>Tepidamorphaceae</taxon>
        <taxon>Microbaculum</taxon>
    </lineage>
</organism>
<sequence>MSIAEKTKAMRSGVAIAGLLVAVSIAGGGVTTAAQAACDLQFKPEEGAELTMLRWKRFIQSEEDAFMKIVENFKNDCGVTINVQNESLDDVQPKASVAANVDQGPDMVWGLYSLPHLFPNKLVDVTDVADLLAEKYGPWVPSAVKYGKKAGTDEWIDIPIAYNGNYINYRKSALEKAGVDKVPATTDEFLEAARKMKEAGMPVGMALGHATGDGNAWVHWALWAHGGSLVDENDQVIINSPETKQAVEYVKELYGYMAPGVAAWNDSNNNKAFMSGEVGMTNNGASIYPAAKKDSPEIAEDMDHAAWPIGPVGKPTEFHIAYPMMIFTYSKYPNAAKGFIEYLFQPEQYDMWLQAAVAYLTPPLEKYESNSVFTDDPKLSVFADAARNTLTAGYEGSVGEKAASALAEFIVLDMFANAATGNMSVDDAIAQAERQAKRVYR</sequence>
<dbReference type="InterPro" id="IPR006059">
    <property type="entry name" value="SBP"/>
</dbReference>
<evidence type="ECO:0000256" key="4">
    <source>
        <dbReference type="ARBA" id="ARBA00022729"/>
    </source>
</evidence>
<evidence type="ECO:0000256" key="3">
    <source>
        <dbReference type="ARBA" id="ARBA00022448"/>
    </source>
</evidence>
<protein>
    <submittedName>
        <fullName evidence="6">Extracellular solute-binding protein</fullName>
    </submittedName>
</protein>
<dbReference type="Proteomes" id="UP001378188">
    <property type="component" value="Unassembled WGS sequence"/>
</dbReference>
<comment type="similarity">
    <text evidence="2">Belongs to the bacterial solute-binding protein 1 family.</text>
</comment>
<comment type="subcellular location">
    <subcellularLocation>
        <location evidence="1">Periplasm</location>
    </subcellularLocation>
</comment>
<evidence type="ECO:0000256" key="5">
    <source>
        <dbReference type="ARBA" id="ARBA00022764"/>
    </source>
</evidence>
<gene>
    <name evidence="6" type="ORF">V3328_19880</name>
</gene>
<accession>A0AAW9S1P8</accession>
<dbReference type="EMBL" id="JAZHOF010000008">
    <property type="protein sequence ID" value="MEJ8573761.1"/>
    <property type="molecule type" value="Genomic_DNA"/>
</dbReference>
<proteinExistence type="inferred from homology"/>
<dbReference type="InterPro" id="IPR050490">
    <property type="entry name" value="Bact_solute-bd_prot1"/>
</dbReference>
<evidence type="ECO:0000256" key="2">
    <source>
        <dbReference type="ARBA" id="ARBA00008520"/>
    </source>
</evidence>
<keyword evidence="5" id="KW-0574">Periplasm</keyword>
<evidence type="ECO:0000313" key="7">
    <source>
        <dbReference type="Proteomes" id="UP001378188"/>
    </source>
</evidence>
<keyword evidence="7" id="KW-1185">Reference proteome</keyword>
<keyword evidence="4" id="KW-0732">Signal</keyword>
<keyword evidence="3" id="KW-0813">Transport</keyword>
<dbReference type="Gene3D" id="3.40.190.10">
    <property type="entry name" value="Periplasmic binding protein-like II"/>
    <property type="match status" value="1"/>
</dbReference>
<comment type="caution">
    <text evidence="6">The sequence shown here is derived from an EMBL/GenBank/DDBJ whole genome shotgun (WGS) entry which is preliminary data.</text>
</comment>
<evidence type="ECO:0000313" key="6">
    <source>
        <dbReference type="EMBL" id="MEJ8573761.1"/>
    </source>
</evidence>
<dbReference type="SUPFAM" id="SSF53850">
    <property type="entry name" value="Periplasmic binding protein-like II"/>
    <property type="match status" value="1"/>
</dbReference>
<dbReference type="AlphaFoldDB" id="A0AAW9S1P8"/>
<dbReference type="PANTHER" id="PTHR43649">
    <property type="entry name" value="ARABINOSE-BINDING PROTEIN-RELATED"/>
    <property type="match status" value="1"/>
</dbReference>
<reference evidence="6 7" key="1">
    <citation type="submission" date="2024-02" db="EMBL/GenBank/DDBJ databases">
        <title>Genome analysis and characterization of Microbaculum marinisediminis sp. nov., isolated from marine sediment.</title>
        <authorList>
            <person name="Du Z.-J."/>
            <person name="Ye Y.-Q."/>
            <person name="Zhang Z.-R."/>
            <person name="Yuan S.-M."/>
            <person name="Zhang X.-Y."/>
        </authorList>
    </citation>
    <scope>NUCLEOTIDE SEQUENCE [LARGE SCALE GENOMIC DNA]</scope>
    <source>
        <strain evidence="6 7">SDUM1044001</strain>
    </source>
</reference>
<name>A0AAW9S1P8_9HYPH</name>
<dbReference type="Pfam" id="PF13416">
    <property type="entry name" value="SBP_bac_8"/>
    <property type="match status" value="1"/>
</dbReference>